<proteinExistence type="inferred from homology"/>
<dbReference type="GO" id="GO:0046872">
    <property type="term" value="F:metal ion binding"/>
    <property type="evidence" value="ECO:0007669"/>
    <property type="project" value="UniProtKB-KW"/>
</dbReference>
<reference evidence="6 7" key="1">
    <citation type="submission" date="2017-06" db="EMBL/GenBank/DDBJ databases">
        <title>Novel microbial phyla capable of carbon fixation and sulfur reduction in deep-sea sediments.</title>
        <authorList>
            <person name="Huang J."/>
            <person name="Baker B."/>
            <person name="Wang Y."/>
        </authorList>
    </citation>
    <scope>NUCLEOTIDE SEQUENCE [LARGE SCALE GENOMIC DNA]</scope>
    <source>
        <strain evidence="6">B3_LCP</strain>
    </source>
</reference>
<dbReference type="SFLD" id="SFLDG01135">
    <property type="entry name" value="C1.5.6:_HAD__Beta-PGM__Phospha"/>
    <property type="match status" value="1"/>
</dbReference>
<comment type="similarity">
    <text evidence="2">Belongs to the HAD-like hydrolase superfamily. CbbY/CbbZ/Gph/YieH family.</text>
</comment>
<dbReference type="AlphaFoldDB" id="A0A532V3M1"/>
<dbReference type="InterPro" id="IPR006439">
    <property type="entry name" value="HAD-SF_hydro_IA"/>
</dbReference>
<evidence type="ECO:0008006" key="8">
    <source>
        <dbReference type="Google" id="ProtNLM"/>
    </source>
</evidence>
<keyword evidence="4" id="KW-0460">Magnesium</keyword>
<dbReference type="InterPro" id="IPR036412">
    <property type="entry name" value="HAD-like_sf"/>
</dbReference>
<accession>A0A532V3M1</accession>
<dbReference type="PANTHER" id="PTHR46193">
    <property type="entry name" value="6-PHOSPHOGLUCONATE PHOSPHATASE"/>
    <property type="match status" value="1"/>
</dbReference>
<dbReference type="CDD" id="cd07505">
    <property type="entry name" value="HAD_BPGM-like"/>
    <property type="match status" value="1"/>
</dbReference>
<dbReference type="NCBIfam" id="TIGR01509">
    <property type="entry name" value="HAD-SF-IA-v3"/>
    <property type="match status" value="1"/>
</dbReference>
<sequence length="223" mass="25459">MIDRQDRLIKAILFDMDGVLIDSMPHHVSAWQQVFSEFGVEIPARILQEKEGEKARITMLRLAKENGLDWDEDCIDELIDKKRSIYRKNAPRGLRTAAKEVLQFCNDRNLKTAIVTGSVRRNLEWTLSEEERSLFDVIISSELYSESKPHPRPFLRAADELQVPPPNCLVIENAPLGIKSANAAKMTCMAITTTLPEDELRGADYIRPDVNFLPEIIDIIEKQ</sequence>
<name>A0A532V3M1_UNCL8</name>
<dbReference type="Pfam" id="PF00702">
    <property type="entry name" value="Hydrolase"/>
    <property type="match status" value="1"/>
</dbReference>
<dbReference type="SFLD" id="SFLDS00003">
    <property type="entry name" value="Haloacid_Dehalogenase"/>
    <property type="match status" value="1"/>
</dbReference>
<dbReference type="SUPFAM" id="SSF56784">
    <property type="entry name" value="HAD-like"/>
    <property type="match status" value="1"/>
</dbReference>
<evidence type="ECO:0000313" key="6">
    <source>
        <dbReference type="EMBL" id="TKJ41814.1"/>
    </source>
</evidence>
<evidence type="ECO:0000256" key="5">
    <source>
        <dbReference type="ARBA" id="ARBA00023277"/>
    </source>
</evidence>
<organism evidence="6 7">
    <name type="scientific">candidate division LCP-89 bacterium B3_LCP</name>
    <dbReference type="NCBI Taxonomy" id="2012998"/>
    <lineage>
        <taxon>Bacteria</taxon>
        <taxon>Pseudomonadati</taxon>
        <taxon>Bacteria division LCP-89</taxon>
    </lineage>
</organism>
<dbReference type="Gene3D" id="3.40.50.1000">
    <property type="entry name" value="HAD superfamily/HAD-like"/>
    <property type="match status" value="1"/>
</dbReference>
<dbReference type="PANTHER" id="PTHR46193:SF18">
    <property type="entry name" value="HEXITOL PHOSPHATASE B"/>
    <property type="match status" value="1"/>
</dbReference>
<comment type="caution">
    <text evidence="6">The sequence shown here is derived from an EMBL/GenBank/DDBJ whole genome shotgun (WGS) entry which is preliminary data.</text>
</comment>
<evidence type="ECO:0000256" key="4">
    <source>
        <dbReference type="ARBA" id="ARBA00022842"/>
    </source>
</evidence>
<dbReference type="Gene3D" id="1.10.150.240">
    <property type="entry name" value="Putative phosphatase, domain 2"/>
    <property type="match status" value="1"/>
</dbReference>
<dbReference type="Proteomes" id="UP000319619">
    <property type="component" value="Unassembled WGS sequence"/>
</dbReference>
<dbReference type="SFLD" id="SFLDG01129">
    <property type="entry name" value="C1.5:_HAD__Beta-PGM__Phosphata"/>
    <property type="match status" value="1"/>
</dbReference>
<dbReference type="PRINTS" id="PR00413">
    <property type="entry name" value="HADHALOGNASE"/>
</dbReference>
<protein>
    <recommendedName>
        <fullName evidence="8">HAD family hydrolase</fullName>
    </recommendedName>
</protein>
<evidence type="ECO:0000313" key="7">
    <source>
        <dbReference type="Proteomes" id="UP000319619"/>
    </source>
</evidence>
<keyword evidence="5" id="KW-0119">Carbohydrate metabolism</keyword>
<comment type="cofactor">
    <cofactor evidence="1">
        <name>Mg(2+)</name>
        <dbReference type="ChEBI" id="CHEBI:18420"/>
    </cofactor>
</comment>
<keyword evidence="3" id="KW-0479">Metal-binding</keyword>
<dbReference type="GO" id="GO:0003824">
    <property type="term" value="F:catalytic activity"/>
    <property type="evidence" value="ECO:0007669"/>
    <property type="project" value="UniProtKB-ARBA"/>
</dbReference>
<evidence type="ECO:0000256" key="1">
    <source>
        <dbReference type="ARBA" id="ARBA00001946"/>
    </source>
</evidence>
<dbReference type="InterPro" id="IPR051600">
    <property type="entry name" value="Beta-PGM-like"/>
</dbReference>
<dbReference type="InterPro" id="IPR023214">
    <property type="entry name" value="HAD_sf"/>
</dbReference>
<evidence type="ECO:0000256" key="2">
    <source>
        <dbReference type="ARBA" id="ARBA00006171"/>
    </source>
</evidence>
<gene>
    <name evidence="6" type="ORF">CEE37_04395</name>
</gene>
<evidence type="ECO:0000256" key="3">
    <source>
        <dbReference type="ARBA" id="ARBA00022723"/>
    </source>
</evidence>
<dbReference type="InterPro" id="IPR023198">
    <property type="entry name" value="PGP-like_dom2"/>
</dbReference>
<dbReference type="EMBL" id="NJBN01000002">
    <property type="protein sequence ID" value="TKJ41814.1"/>
    <property type="molecule type" value="Genomic_DNA"/>
</dbReference>